<reference evidence="5" key="1">
    <citation type="submission" date="2022-11" db="EMBL/GenBank/DDBJ databases">
        <authorList>
            <person name="Somphong A."/>
            <person name="Phongsopitanun W."/>
        </authorList>
    </citation>
    <scope>NUCLEOTIDE SEQUENCE</scope>
    <source>
        <strain evidence="5">Pm04-4</strain>
    </source>
</reference>
<name>A0ABT4BCC9_9ACTN</name>
<dbReference type="InterPro" id="IPR036390">
    <property type="entry name" value="WH_DNA-bd_sf"/>
</dbReference>
<evidence type="ECO:0000259" key="4">
    <source>
        <dbReference type="PROSITE" id="PS51063"/>
    </source>
</evidence>
<dbReference type="PANTHER" id="PTHR24567">
    <property type="entry name" value="CRP FAMILY TRANSCRIPTIONAL REGULATORY PROTEIN"/>
    <property type="match status" value="1"/>
</dbReference>
<dbReference type="InterPro" id="IPR050397">
    <property type="entry name" value="Env_Response_Regulators"/>
</dbReference>
<keyword evidence="6" id="KW-1185">Reference proteome</keyword>
<dbReference type="Proteomes" id="UP001151002">
    <property type="component" value="Unassembled WGS sequence"/>
</dbReference>
<keyword evidence="1" id="KW-0805">Transcription regulation</keyword>
<dbReference type="SUPFAM" id="SSF46785">
    <property type="entry name" value="Winged helix' DNA-binding domain"/>
    <property type="match status" value="1"/>
</dbReference>
<evidence type="ECO:0000256" key="2">
    <source>
        <dbReference type="ARBA" id="ARBA00023125"/>
    </source>
</evidence>
<dbReference type="RefSeq" id="WP_267568721.1">
    <property type="nucleotide sequence ID" value="NZ_JAPNTZ010000018.1"/>
</dbReference>
<accession>A0ABT4BCC9</accession>
<keyword evidence="3" id="KW-0804">Transcription</keyword>
<evidence type="ECO:0000313" key="6">
    <source>
        <dbReference type="Proteomes" id="UP001151002"/>
    </source>
</evidence>
<dbReference type="PANTHER" id="PTHR24567:SF74">
    <property type="entry name" value="HTH-TYPE TRANSCRIPTIONAL REGULATOR ARCR"/>
    <property type="match status" value="1"/>
</dbReference>
<proteinExistence type="predicted"/>
<evidence type="ECO:0000256" key="1">
    <source>
        <dbReference type="ARBA" id="ARBA00023015"/>
    </source>
</evidence>
<dbReference type="Gene3D" id="2.60.120.10">
    <property type="entry name" value="Jelly Rolls"/>
    <property type="match status" value="1"/>
</dbReference>
<dbReference type="PROSITE" id="PS51063">
    <property type="entry name" value="HTH_CRP_2"/>
    <property type="match status" value="1"/>
</dbReference>
<dbReference type="InterPro" id="IPR014710">
    <property type="entry name" value="RmlC-like_jellyroll"/>
</dbReference>
<protein>
    <submittedName>
        <fullName evidence="5">Crp/Fnr family transcriptional regulator</fullName>
    </submittedName>
</protein>
<dbReference type="InterPro" id="IPR036388">
    <property type="entry name" value="WH-like_DNA-bd_sf"/>
</dbReference>
<comment type="caution">
    <text evidence="5">The sequence shown here is derived from an EMBL/GenBank/DDBJ whole genome shotgun (WGS) entry which is preliminary data.</text>
</comment>
<dbReference type="EMBL" id="JAPNTZ010000018">
    <property type="protein sequence ID" value="MCY1144169.1"/>
    <property type="molecule type" value="Genomic_DNA"/>
</dbReference>
<keyword evidence="2" id="KW-0238">DNA-binding</keyword>
<evidence type="ECO:0000313" key="5">
    <source>
        <dbReference type="EMBL" id="MCY1144169.1"/>
    </source>
</evidence>
<evidence type="ECO:0000256" key="3">
    <source>
        <dbReference type="ARBA" id="ARBA00023163"/>
    </source>
</evidence>
<sequence>MTDLDDARIHNFLLSALPADEWQRMRPHLRLVTVHLKETMYEAGQAIEHVDFPVSAVLSMITQVDQETAVEVATIGREGMAGLPVFLGVSDSPNTVVAQIEGLIIRMPAARLREFLLGDGILHAQLHRYVQATIVQLSQNVACNQLHTTEERAARWLLMTADRVGSPQFALTQEFLAQMLGVRRATVSLTAGMLQSAGLISYRRGNISITDRAALQDAACDCYPRIRSEFDRLRNNR</sequence>
<dbReference type="Pfam" id="PF13545">
    <property type="entry name" value="HTH_Crp_2"/>
    <property type="match status" value="1"/>
</dbReference>
<organism evidence="5 6">
    <name type="scientific">Paractinoplanes pyxinae</name>
    <dbReference type="NCBI Taxonomy" id="2997416"/>
    <lineage>
        <taxon>Bacteria</taxon>
        <taxon>Bacillati</taxon>
        <taxon>Actinomycetota</taxon>
        <taxon>Actinomycetes</taxon>
        <taxon>Micromonosporales</taxon>
        <taxon>Micromonosporaceae</taxon>
        <taxon>Paractinoplanes</taxon>
    </lineage>
</organism>
<dbReference type="InterPro" id="IPR018490">
    <property type="entry name" value="cNMP-bd_dom_sf"/>
</dbReference>
<dbReference type="Gene3D" id="1.10.10.10">
    <property type="entry name" value="Winged helix-like DNA-binding domain superfamily/Winged helix DNA-binding domain"/>
    <property type="match status" value="1"/>
</dbReference>
<feature type="domain" description="HTH crp-type" evidence="4">
    <location>
        <begin position="147"/>
        <end position="213"/>
    </location>
</feature>
<dbReference type="InterPro" id="IPR012318">
    <property type="entry name" value="HTH_CRP"/>
</dbReference>
<dbReference type="SUPFAM" id="SSF51206">
    <property type="entry name" value="cAMP-binding domain-like"/>
    <property type="match status" value="1"/>
</dbReference>
<gene>
    <name evidence="5" type="ORF">OWR29_39770</name>
</gene>